<gene>
    <name evidence="6" type="ORF">PHACADRAFT_104936</name>
</gene>
<keyword evidence="3" id="KW-0436">Ligase</keyword>
<feature type="domain" description="Carrier" evidence="5">
    <location>
        <begin position="229"/>
        <end position="304"/>
    </location>
</feature>
<dbReference type="InterPro" id="IPR023213">
    <property type="entry name" value="CAT-like_dom_sf"/>
</dbReference>
<dbReference type="KEGG" id="pco:PHACADRAFT_104936"/>
<dbReference type="Gene3D" id="2.30.38.10">
    <property type="entry name" value="Luciferase, Domain 3"/>
    <property type="match status" value="1"/>
</dbReference>
<dbReference type="HOGENOM" id="CLU_000022_2_4_1"/>
<dbReference type="PROSITE" id="PS00455">
    <property type="entry name" value="AMP_BINDING"/>
    <property type="match status" value="1"/>
</dbReference>
<dbReference type="GO" id="GO:0005737">
    <property type="term" value="C:cytoplasm"/>
    <property type="evidence" value="ECO:0007669"/>
    <property type="project" value="TreeGrafter"/>
</dbReference>
<dbReference type="Pfam" id="PF00501">
    <property type="entry name" value="AMP-binding"/>
    <property type="match status" value="1"/>
</dbReference>
<dbReference type="Gene3D" id="3.30.300.30">
    <property type="match status" value="1"/>
</dbReference>
<dbReference type="CDD" id="cd19531">
    <property type="entry name" value="LCL_NRPS-like"/>
    <property type="match status" value="1"/>
</dbReference>
<dbReference type="InterPro" id="IPR001242">
    <property type="entry name" value="Condensation_dom"/>
</dbReference>
<evidence type="ECO:0000256" key="2">
    <source>
        <dbReference type="ARBA" id="ARBA00022553"/>
    </source>
</evidence>
<dbReference type="Gene3D" id="3.40.50.980">
    <property type="match status" value="2"/>
</dbReference>
<dbReference type="InterPro" id="IPR042099">
    <property type="entry name" value="ANL_N_sf"/>
</dbReference>
<evidence type="ECO:0000256" key="4">
    <source>
        <dbReference type="ARBA" id="ARBA00023268"/>
    </source>
</evidence>
<evidence type="ECO:0000256" key="3">
    <source>
        <dbReference type="ARBA" id="ARBA00022598"/>
    </source>
</evidence>
<evidence type="ECO:0000259" key="5">
    <source>
        <dbReference type="PROSITE" id="PS50075"/>
    </source>
</evidence>
<dbReference type="GO" id="GO:0016874">
    <property type="term" value="F:ligase activity"/>
    <property type="evidence" value="ECO:0007669"/>
    <property type="project" value="UniProtKB-KW"/>
</dbReference>
<keyword evidence="1" id="KW-0596">Phosphopantetheine</keyword>
<dbReference type="Proteomes" id="UP000008370">
    <property type="component" value="Unassembled WGS sequence"/>
</dbReference>
<dbReference type="InParanoid" id="K5VW06"/>
<dbReference type="InterPro" id="IPR009081">
    <property type="entry name" value="PP-bd_ACP"/>
</dbReference>
<dbReference type="SUPFAM" id="SSF56801">
    <property type="entry name" value="Acetyl-CoA synthetase-like"/>
    <property type="match status" value="2"/>
</dbReference>
<evidence type="ECO:0000313" key="6">
    <source>
        <dbReference type="EMBL" id="EKM50764.1"/>
    </source>
</evidence>
<organism evidence="6 7">
    <name type="scientific">Phanerochaete carnosa (strain HHB-10118-sp)</name>
    <name type="common">White-rot fungus</name>
    <name type="synonym">Peniophora carnosa</name>
    <dbReference type="NCBI Taxonomy" id="650164"/>
    <lineage>
        <taxon>Eukaryota</taxon>
        <taxon>Fungi</taxon>
        <taxon>Dikarya</taxon>
        <taxon>Basidiomycota</taxon>
        <taxon>Agaricomycotina</taxon>
        <taxon>Agaricomycetes</taxon>
        <taxon>Polyporales</taxon>
        <taxon>Phanerochaetaceae</taxon>
        <taxon>Phanerochaete</taxon>
    </lineage>
</organism>
<evidence type="ECO:0000313" key="7">
    <source>
        <dbReference type="Proteomes" id="UP000008370"/>
    </source>
</evidence>
<dbReference type="EMBL" id="JH930478">
    <property type="protein sequence ID" value="EKM50764.1"/>
    <property type="molecule type" value="Genomic_DNA"/>
</dbReference>
<proteinExistence type="predicted"/>
<dbReference type="OrthoDB" id="416786at2759"/>
<keyword evidence="7" id="KW-1185">Reference proteome</keyword>
<dbReference type="PROSITE" id="PS50075">
    <property type="entry name" value="CARRIER"/>
    <property type="match status" value="1"/>
</dbReference>
<dbReference type="Gene3D" id="3.30.559.10">
    <property type="entry name" value="Chloramphenicol acetyltransferase-like domain"/>
    <property type="match status" value="1"/>
</dbReference>
<dbReference type="Gene3D" id="1.10.1200.10">
    <property type="entry name" value="ACP-like"/>
    <property type="match status" value="1"/>
</dbReference>
<dbReference type="Pfam" id="PF00550">
    <property type="entry name" value="PP-binding"/>
    <property type="match status" value="1"/>
</dbReference>
<dbReference type="GO" id="GO:0031177">
    <property type="term" value="F:phosphopantetheine binding"/>
    <property type="evidence" value="ECO:0007669"/>
    <property type="project" value="InterPro"/>
</dbReference>
<name>K5VW06_PHACS</name>
<keyword evidence="2" id="KW-0597">Phosphoprotein</keyword>
<dbReference type="RefSeq" id="XP_007401026.1">
    <property type="nucleotide sequence ID" value="XM_007400964.1"/>
</dbReference>
<keyword evidence="4" id="KW-0511">Multifunctional enzyme</keyword>
<dbReference type="InterPro" id="IPR045851">
    <property type="entry name" value="AMP-bd_C_sf"/>
</dbReference>
<dbReference type="GeneID" id="18907333"/>
<reference evidence="6 7" key="1">
    <citation type="journal article" date="2012" name="BMC Genomics">
        <title>Comparative genomics of the white-rot fungi, Phanerochaete carnosa and P. chrysosporium, to elucidate the genetic basis of the distinct wood types they colonize.</title>
        <authorList>
            <person name="Suzuki H."/>
            <person name="MacDonald J."/>
            <person name="Syed K."/>
            <person name="Salamov A."/>
            <person name="Hori C."/>
            <person name="Aerts A."/>
            <person name="Henrissat B."/>
            <person name="Wiebenga A."/>
            <person name="vanKuyk P.A."/>
            <person name="Barry K."/>
            <person name="Lindquist E."/>
            <person name="LaButti K."/>
            <person name="Lapidus A."/>
            <person name="Lucas S."/>
            <person name="Coutinho P."/>
            <person name="Gong Y."/>
            <person name="Samejima M."/>
            <person name="Mahadevan R."/>
            <person name="Abou-Zaid M."/>
            <person name="de Vries R.P."/>
            <person name="Igarashi K."/>
            <person name="Yadav J.S."/>
            <person name="Grigoriev I.V."/>
            <person name="Master E.R."/>
        </authorList>
    </citation>
    <scope>NUCLEOTIDE SEQUENCE [LARGE SCALE GENOMIC DNA]</scope>
    <source>
        <strain evidence="6 7">HHB-10118-sp</strain>
    </source>
</reference>
<protein>
    <recommendedName>
        <fullName evidence="5">Carrier domain-containing protein</fullName>
    </recommendedName>
</protein>
<dbReference type="InterPro" id="IPR020845">
    <property type="entry name" value="AMP-binding_CS"/>
</dbReference>
<dbReference type="Gene3D" id="3.40.50.12780">
    <property type="entry name" value="N-terminal domain of ligase-like"/>
    <property type="match status" value="1"/>
</dbReference>
<evidence type="ECO:0000256" key="1">
    <source>
        <dbReference type="ARBA" id="ARBA00022450"/>
    </source>
</evidence>
<dbReference type="GO" id="GO:0044550">
    <property type="term" value="P:secondary metabolite biosynthetic process"/>
    <property type="evidence" value="ECO:0007669"/>
    <property type="project" value="TreeGrafter"/>
</dbReference>
<dbReference type="Gene3D" id="3.30.559.30">
    <property type="entry name" value="Nonribosomal peptide synthetase, condensation domain"/>
    <property type="match status" value="1"/>
</dbReference>
<dbReference type="PANTHER" id="PTHR45527:SF1">
    <property type="entry name" value="FATTY ACID SYNTHASE"/>
    <property type="match status" value="1"/>
</dbReference>
<dbReference type="InterPro" id="IPR020806">
    <property type="entry name" value="PKS_PP-bd"/>
</dbReference>
<dbReference type="InterPro" id="IPR000873">
    <property type="entry name" value="AMP-dep_synth/lig_dom"/>
</dbReference>
<dbReference type="Pfam" id="PF00668">
    <property type="entry name" value="Condensation"/>
    <property type="match status" value="1"/>
</dbReference>
<sequence>MPIGRPLKTCQTLVIDRYGRLVPPGVIGELVVGGEGVAKGYLNRPAETAGAFVELHFDGLSGNTRFYRTGDAVRWCDGQLQFTGRMNAGQIKIRGQRLELGEIEAAILRTELVTAAGVSYHKPTDGNNPSLIAYIVFKDEQKPEDQVRDHDTAAAASNDASEIVELEDDVLERLRAALPSYMVPDLVFSVLHLPLQTSGKLDRRQLAAMAEKDASRGVRRAAGNAQDVAPADEMEAQLCKIFGDLLSLQAVSPLASFFNIGGHSLLATRLKSSLESQFLVAIPLRTIFAHSSPRGLAASIRELVASGSAHKLSMRIAAPSDGTYYPLSFAQDRLWFLSQLAYFGSQDICYNSPYTLKLEGRLNVNALERTIQEIVSRHEVLRTIFVEVDHVPATHVVDFCPRLEIVSLAADTDEQTIKALMRDDARRPFSLDTEPSLRATLFKLSEESFYLLVCMHHIVVDGFSLDVLHHELSEIYAAFEAGKDHPLAPLGIQYKEFAQWQRSEDFEHLLKPQAEYWTKQLRGSQPAELPMDFPRPQHLSHEGKTYYAHFSAELLTGLEQICKKERVTMFMLLSAVFRVVQFQLTSQTDASFAFPIANRNRPETERLIGFFVNTQILRLKARPSMTFLELLQQARNLSLAAFEYQDMPFERIVSIHNPNRELTRNPLAHIVLAYQTVKTAPFTVGDIHASVARVDMKLTRFDMEIHFFPKDDTLHAEFVYSTDLFKEETIVDLTDRINEVLYQNLLLRPDLVVEEIPFQHSAKHLERFGVPLAPPPPPPSSSLVDALKKSVNAHPDLLALQDREVLLSYRQLNTASSLLAQKIVQASRDACEFVAVCVPPSALAVISILAIVKSGAAYVPLDVRYPPERLEMLLRESGARLLITTSDSPEFANNAEGVTRLDVSDFLTDIDLTSPVDFDCAPRSDAAYVMYTSGSTGVPKGVVVMQSSVIALVSDTNVYPFQAGDKIAMINNLAWDASIIDIWCTLLTGATVVCFNRYDVLDLVALAEQFQLWSITGCFMSVALFRQALDLAPQLFSSLRLFQVGGEAFYYEDLQRVKSVNPSIRLFSAYGTTETCVFATGFWIDVPNMPISGPVPIGRPMSTVQVLVVDTNGRLVPPGVIGELIIGGAGVGPGYLKRPKETAEAFVEFGFDELNQGVTRYYRTVRHCFHALLTLA</sequence>
<dbReference type="SMART" id="SM00823">
    <property type="entry name" value="PKS_PP"/>
    <property type="match status" value="1"/>
</dbReference>
<dbReference type="STRING" id="650164.K5VW06"/>
<dbReference type="SUPFAM" id="SSF52777">
    <property type="entry name" value="CoA-dependent acyltransferases"/>
    <property type="match status" value="2"/>
</dbReference>
<accession>K5VW06</accession>
<dbReference type="AlphaFoldDB" id="K5VW06"/>
<dbReference type="GO" id="GO:0043041">
    <property type="term" value="P:amino acid activation for nonribosomal peptide biosynthetic process"/>
    <property type="evidence" value="ECO:0007669"/>
    <property type="project" value="TreeGrafter"/>
</dbReference>
<dbReference type="PANTHER" id="PTHR45527">
    <property type="entry name" value="NONRIBOSOMAL PEPTIDE SYNTHETASE"/>
    <property type="match status" value="1"/>
</dbReference>
<dbReference type="InterPro" id="IPR036736">
    <property type="entry name" value="ACP-like_sf"/>
</dbReference>
<dbReference type="SUPFAM" id="SSF47336">
    <property type="entry name" value="ACP-like"/>
    <property type="match status" value="1"/>
</dbReference>